<comment type="cofactor">
    <cofactor evidence="1">
        <name>pyridoxal 5'-phosphate</name>
        <dbReference type="ChEBI" id="CHEBI:597326"/>
    </cofactor>
</comment>
<dbReference type="GO" id="GO:0008483">
    <property type="term" value="F:transaminase activity"/>
    <property type="evidence" value="ECO:0007669"/>
    <property type="project" value="UniProtKB-KW"/>
</dbReference>
<organism evidence="4 5">
    <name type="scientific">Anoxybacter fermentans</name>
    <dbReference type="NCBI Taxonomy" id="1323375"/>
    <lineage>
        <taxon>Bacteria</taxon>
        <taxon>Bacillati</taxon>
        <taxon>Bacillota</taxon>
        <taxon>Clostridia</taxon>
        <taxon>Halanaerobiales</taxon>
        <taxon>Anoxybacter</taxon>
    </lineage>
</organism>
<dbReference type="OrthoDB" id="9801052at2"/>
<reference evidence="4 5" key="1">
    <citation type="submission" date="2016-07" db="EMBL/GenBank/DDBJ databases">
        <title>Genome and transcriptome analysis of iron-reducing fermentative bacteria Anoxybacter fermentans.</title>
        <authorList>
            <person name="Zeng X."/>
            <person name="Shao Z."/>
        </authorList>
    </citation>
    <scope>NUCLEOTIDE SEQUENCE [LARGE SCALE GENOMIC DNA]</scope>
    <source>
        <strain evidence="4 5">DY22613</strain>
    </source>
</reference>
<dbReference type="SUPFAM" id="SSF53383">
    <property type="entry name" value="PLP-dependent transferases"/>
    <property type="match status" value="1"/>
</dbReference>
<protein>
    <submittedName>
        <fullName evidence="4">Putrescine aminotransferase</fullName>
    </submittedName>
</protein>
<dbReference type="RefSeq" id="WP_127017258.1">
    <property type="nucleotide sequence ID" value="NZ_CP016379.1"/>
</dbReference>
<evidence type="ECO:0000313" key="5">
    <source>
        <dbReference type="Proteomes" id="UP000267250"/>
    </source>
</evidence>
<dbReference type="InterPro" id="IPR015424">
    <property type="entry name" value="PyrdxlP-dep_Trfase"/>
</dbReference>
<dbReference type="CDD" id="cd00610">
    <property type="entry name" value="OAT_like"/>
    <property type="match status" value="1"/>
</dbReference>
<dbReference type="InterPro" id="IPR050103">
    <property type="entry name" value="Class-III_PLP-dep_AT"/>
</dbReference>
<dbReference type="Pfam" id="PF00202">
    <property type="entry name" value="Aminotran_3"/>
    <property type="match status" value="1"/>
</dbReference>
<keyword evidence="4" id="KW-0032">Aminotransferase</keyword>
<gene>
    <name evidence="4" type="ORF">BBF96_11205</name>
</gene>
<evidence type="ECO:0000256" key="3">
    <source>
        <dbReference type="RuleBase" id="RU003560"/>
    </source>
</evidence>
<sequence length="463" mass="50447">MKPELIDFTDGIQKIKKKEVRKLYKEYLNPGLGFLKGLLGFDRNFVRAEGVKVWDDNGEEYLDFLGAYGALNFGHNPPRILEMVKEVMGRPNLLQASVNPLECIAAHNLAQITPGNLKRTFFCNSGAEAVEGAIKLARAATAKTKIISCEGSFHGKTLGALTATGREKYRAPFKPLIPEFVQIPFGDTDALEIELKKGDVAAFIVEPIQGEGGIILPPPGYLRKVREICDQYEVLLIVDEVQTGFGRTGFNFAVEKDEVVPDIMCFAKSIGGGVMPVGAFHTSAEVWDKAYGGVEKCTLHTSTFSGNTLAMAAVIGAIKELVENDLAALAHKKGAYLLKGLKTLQEKYSLIKEVRGEGLMIGIEFAEAKGVLNTLTGGKVNQISKEYLGAMVAGELLNRHNIITAYTLNNPNVIRLEPPLVVSYEEMDRVLNGLEDIFSRKGSLLGMALASTGTMVKSIFKSK</sequence>
<dbReference type="KEGG" id="aft:BBF96_11205"/>
<evidence type="ECO:0000313" key="4">
    <source>
        <dbReference type="EMBL" id="AZR73907.1"/>
    </source>
</evidence>
<keyword evidence="2 3" id="KW-0663">Pyridoxal phosphate</keyword>
<name>A0A3S9T061_9FIRM</name>
<dbReference type="AlphaFoldDB" id="A0A3S9T061"/>
<evidence type="ECO:0000256" key="1">
    <source>
        <dbReference type="ARBA" id="ARBA00001933"/>
    </source>
</evidence>
<dbReference type="FunFam" id="3.40.640.10:FF:000004">
    <property type="entry name" value="Acetylornithine aminotransferase"/>
    <property type="match status" value="1"/>
</dbReference>
<evidence type="ECO:0000256" key="2">
    <source>
        <dbReference type="ARBA" id="ARBA00022898"/>
    </source>
</evidence>
<dbReference type="PIRSF" id="PIRSF000521">
    <property type="entry name" value="Transaminase_4ab_Lys_Orn"/>
    <property type="match status" value="1"/>
</dbReference>
<proteinExistence type="inferred from homology"/>
<dbReference type="PANTHER" id="PTHR11986:SF121">
    <property type="entry name" value="BLR3010 PROTEIN"/>
    <property type="match status" value="1"/>
</dbReference>
<dbReference type="Proteomes" id="UP000267250">
    <property type="component" value="Chromosome"/>
</dbReference>
<dbReference type="InterPro" id="IPR015421">
    <property type="entry name" value="PyrdxlP-dep_Trfase_major"/>
</dbReference>
<dbReference type="Gene3D" id="3.40.640.10">
    <property type="entry name" value="Type I PLP-dependent aspartate aminotransferase-like (Major domain)"/>
    <property type="match status" value="1"/>
</dbReference>
<dbReference type="Gene3D" id="3.90.1150.10">
    <property type="entry name" value="Aspartate Aminotransferase, domain 1"/>
    <property type="match status" value="1"/>
</dbReference>
<keyword evidence="5" id="KW-1185">Reference proteome</keyword>
<dbReference type="InterPro" id="IPR015422">
    <property type="entry name" value="PyrdxlP-dep_Trfase_small"/>
</dbReference>
<keyword evidence="4" id="KW-0808">Transferase</keyword>
<dbReference type="PROSITE" id="PS00600">
    <property type="entry name" value="AA_TRANSFER_CLASS_3"/>
    <property type="match status" value="1"/>
</dbReference>
<dbReference type="PANTHER" id="PTHR11986">
    <property type="entry name" value="AMINOTRANSFERASE CLASS III"/>
    <property type="match status" value="1"/>
</dbReference>
<dbReference type="GO" id="GO:0042802">
    <property type="term" value="F:identical protein binding"/>
    <property type="evidence" value="ECO:0007669"/>
    <property type="project" value="TreeGrafter"/>
</dbReference>
<comment type="similarity">
    <text evidence="3">Belongs to the class-III pyridoxal-phosphate-dependent aminotransferase family.</text>
</comment>
<dbReference type="EMBL" id="CP016379">
    <property type="protein sequence ID" value="AZR73907.1"/>
    <property type="molecule type" value="Genomic_DNA"/>
</dbReference>
<accession>A0A3S9T061</accession>
<dbReference type="GO" id="GO:0030170">
    <property type="term" value="F:pyridoxal phosphate binding"/>
    <property type="evidence" value="ECO:0007669"/>
    <property type="project" value="InterPro"/>
</dbReference>
<dbReference type="InterPro" id="IPR005814">
    <property type="entry name" value="Aminotrans_3"/>
</dbReference>
<dbReference type="InterPro" id="IPR049704">
    <property type="entry name" value="Aminotrans_3_PPA_site"/>
</dbReference>